<name>J1PZC3_9ALTE</name>
<dbReference type="Gene3D" id="2.40.10.410">
    <property type="entry name" value="FlgT, C-terminal domain"/>
    <property type="match status" value="1"/>
</dbReference>
<comment type="caution">
    <text evidence="5">The sequence shown here is derived from an EMBL/GenBank/DDBJ whole genome shotgun (WGS) entry which is preliminary data.</text>
</comment>
<evidence type="ECO:0000259" key="4">
    <source>
        <dbReference type="Pfam" id="PF16548"/>
    </source>
</evidence>
<feature type="domain" description="Flagellar assembly protein T N-terminal" evidence="4">
    <location>
        <begin position="29"/>
        <end position="114"/>
    </location>
</feature>
<reference evidence="5 6" key="1">
    <citation type="journal article" date="2012" name="J. Bacteriol.">
        <title>Genome Sequence of Pectin-Degrading Alishewanella aestuarii Strain B11T, Isolated from Tidal Flat Sediment.</title>
        <authorList>
            <person name="Jung J."/>
            <person name="Choi S."/>
            <person name="Chun J."/>
            <person name="Park W."/>
        </authorList>
    </citation>
    <scope>NUCLEOTIDE SEQUENCE [LARGE SCALE GENOMIC DNA]</scope>
    <source>
        <strain evidence="5 6">B11</strain>
    </source>
</reference>
<dbReference type="PATRIC" id="fig|1197174.4.peg.2851"/>
<feature type="domain" description="Flagellar assembly protein T C-terminal" evidence="2">
    <location>
        <begin position="304"/>
        <end position="375"/>
    </location>
</feature>
<evidence type="ECO:0000313" key="6">
    <source>
        <dbReference type="Proteomes" id="UP000012043"/>
    </source>
</evidence>
<dbReference type="Gene3D" id="3.40.50.10610">
    <property type="entry name" value="ABC-type transport auxiliary lipoprotein component"/>
    <property type="match status" value="1"/>
</dbReference>
<accession>J1PZC3</accession>
<evidence type="ECO:0000259" key="2">
    <source>
        <dbReference type="Pfam" id="PF16538"/>
    </source>
</evidence>
<dbReference type="EMBL" id="ALAB01000039">
    <property type="protein sequence ID" value="EJI84083.1"/>
    <property type="molecule type" value="Genomic_DNA"/>
</dbReference>
<organism evidence="5 6">
    <name type="scientific">Alishewanella aestuarii B11</name>
    <dbReference type="NCBI Taxonomy" id="1197174"/>
    <lineage>
        <taxon>Bacteria</taxon>
        <taxon>Pseudomonadati</taxon>
        <taxon>Pseudomonadota</taxon>
        <taxon>Gammaproteobacteria</taxon>
        <taxon>Alteromonadales</taxon>
        <taxon>Alteromonadaceae</taxon>
        <taxon>Alishewanella</taxon>
    </lineage>
</organism>
<evidence type="ECO:0000256" key="1">
    <source>
        <dbReference type="SAM" id="SignalP"/>
    </source>
</evidence>
<evidence type="ECO:0000313" key="5">
    <source>
        <dbReference type="EMBL" id="EJI84083.1"/>
    </source>
</evidence>
<dbReference type="InterPro" id="IPR032388">
    <property type="entry name" value="FlgT_C"/>
</dbReference>
<feature type="chain" id="PRO_5003745008" evidence="1">
    <location>
        <begin position="28"/>
        <end position="380"/>
    </location>
</feature>
<dbReference type="InterPro" id="IPR032386">
    <property type="entry name" value="FlgT_M"/>
</dbReference>
<evidence type="ECO:0000259" key="3">
    <source>
        <dbReference type="Pfam" id="PF16539"/>
    </source>
</evidence>
<feature type="domain" description="Flagellar assembly protein T middle" evidence="3">
    <location>
        <begin position="119"/>
        <end position="257"/>
    </location>
</feature>
<dbReference type="AlphaFoldDB" id="J1PZC3"/>
<dbReference type="InterPro" id="IPR038165">
    <property type="entry name" value="FlgT_C_sf"/>
</dbReference>
<gene>
    <name evidence="5" type="ORF">AEST_29170</name>
</gene>
<keyword evidence="6" id="KW-1185">Reference proteome</keyword>
<dbReference type="Pfam" id="PF16538">
    <property type="entry name" value="FlgT_C"/>
    <property type="match status" value="1"/>
</dbReference>
<sequence>MTIKPMTKALLTALSGLSLLFSPLLHANWYEATGQAAIERGDLNSARKAAIEDALQRASLFAGARLQSQQQVIQGIMQHSQITLSSAAELKEVQLLSEVQSKNQVTITLKAHIVAEGKACQAQYRTPLLVSEIQLQARQDAISGQLFQLGSDSSRQLNRHLRDFAPALLVEPSPQPIPLQMLDQATADALFNRGHQFILIASINDLSLGKKLNKFWQSSQHERFFAFELWLYDTFERRVRYQQEYRTGSYWPTSDTTPASHSMAFWQMPYGQRIDQVLRTAAQDIGQQLQCQPLLTQIRQVRQQQLQIPLGSNHGLRVGDQIQIIQLQRDPQDNQIRRLLHSPLQLLLTEVTPDGAWAASPSQQLLNHIQPGDIVSLAAN</sequence>
<protein>
    <submittedName>
        <fullName evidence="5">Lipoprotein</fullName>
    </submittedName>
</protein>
<dbReference type="Gene3D" id="3.30.1660.40">
    <property type="entry name" value="FlgT, N-terminal domain"/>
    <property type="match status" value="1"/>
</dbReference>
<proteinExistence type="predicted"/>
<dbReference type="InterPro" id="IPR032370">
    <property type="entry name" value="FlgT_N"/>
</dbReference>
<keyword evidence="1" id="KW-0732">Signal</keyword>
<dbReference type="Pfam" id="PF16539">
    <property type="entry name" value="FlgT_M"/>
    <property type="match status" value="1"/>
</dbReference>
<keyword evidence="5" id="KW-0449">Lipoprotein</keyword>
<dbReference type="InterPro" id="IPR038180">
    <property type="entry name" value="FlgT_N_sf"/>
</dbReference>
<dbReference type="Proteomes" id="UP000012043">
    <property type="component" value="Unassembled WGS sequence"/>
</dbReference>
<dbReference type="Pfam" id="PF16548">
    <property type="entry name" value="FlgT_N"/>
    <property type="match status" value="1"/>
</dbReference>
<feature type="signal peptide" evidence="1">
    <location>
        <begin position="1"/>
        <end position="27"/>
    </location>
</feature>